<evidence type="ECO:0000313" key="4">
    <source>
        <dbReference type="Proteomes" id="UP000585614"/>
    </source>
</evidence>
<keyword evidence="2" id="KW-0812">Transmembrane</keyword>
<protein>
    <submittedName>
        <fullName evidence="3">Natriuretic peptide C</fullName>
    </submittedName>
</protein>
<feature type="compositionally biased region" description="Basic residues" evidence="1">
    <location>
        <begin position="66"/>
        <end position="77"/>
    </location>
</feature>
<gene>
    <name evidence="3" type="ORF">mRhiFer1_012009</name>
</gene>
<evidence type="ECO:0000256" key="2">
    <source>
        <dbReference type="SAM" id="Phobius"/>
    </source>
</evidence>
<keyword evidence="2" id="KW-1133">Transmembrane helix</keyword>
<comment type="caution">
    <text evidence="3">The sequence shown here is derived from an EMBL/GenBank/DDBJ whole genome shotgun (WGS) entry which is preliminary data.</text>
</comment>
<sequence>MLERARELRKERSWPCPTLRAVVRKSATRLPEAVAPTSRATSRDCSGTYAWTPSLRGRGPAPCRRTPPRARKKATRRAIPRAASASNWTESAPRAAWDVSAATPGGGLGTCSVLLRSPWVIWKHLQGNVAFTFLSFPPPPRYWEYTTPAVLLLFREGGMILLFVFLKMKNKKLYIIYILYT</sequence>
<proteinExistence type="predicted"/>
<organism evidence="3 4">
    <name type="scientific">Rhinolophus ferrumequinum</name>
    <name type="common">Greater horseshoe bat</name>
    <dbReference type="NCBI Taxonomy" id="59479"/>
    <lineage>
        <taxon>Eukaryota</taxon>
        <taxon>Metazoa</taxon>
        <taxon>Chordata</taxon>
        <taxon>Craniata</taxon>
        <taxon>Vertebrata</taxon>
        <taxon>Euteleostomi</taxon>
        <taxon>Mammalia</taxon>
        <taxon>Eutheria</taxon>
        <taxon>Laurasiatheria</taxon>
        <taxon>Chiroptera</taxon>
        <taxon>Yinpterochiroptera</taxon>
        <taxon>Rhinolophoidea</taxon>
        <taxon>Rhinolophidae</taxon>
        <taxon>Rhinolophinae</taxon>
        <taxon>Rhinolophus</taxon>
    </lineage>
</organism>
<evidence type="ECO:0000256" key="1">
    <source>
        <dbReference type="SAM" id="MobiDB-lite"/>
    </source>
</evidence>
<name>A0A7J7YJ91_RHIFE</name>
<evidence type="ECO:0000313" key="3">
    <source>
        <dbReference type="EMBL" id="KAF6361909.1"/>
    </source>
</evidence>
<feature type="region of interest" description="Disordered" evidence="1">
    <location>
        <begin position="56"/>
        <end position="77"/>
    </location>
</feature>
<feature type="transmembrane region" description="Helical" evidence="2">
    <location>
        <begin position="145"/>
        <end position="166"/>
    </location>
</feature>
<reference evidence="3 4" key="1">
    <citation type="journal article" date="2020" name="Nature">
        <title>Six reference-quality genomes reveal evolution of bat adaptations.</title>
        <authorList>
            <person name="Jebb D."/>
            <person name="Huang Z."/>
            <person name="Pippel M."/>
            <person name="Hughes G.M."/>
            <person name="Lavrichenko K."/>
            <person name="Devanna P."/>
            <person name="Winkler S."/>
            <person name="Jermiin L.S."/>
            <person name="Skirmuntt E.C."/>
            <person name="Katzourakis A."/>
            <person name="Burkitt-Gray L."/>
            <person name="Ray D.A."/>
            <person name="Sullivan K.A.M."/>
            <person name="Roscito J.G."/>
            <person name="Kirilenko B.M."/>
            <person name="Davalos L.M."/>
            <person name="Corthals A.P."/>
            <person name="Power M.L."/>
            <person name="Jones G."/>
            <person name="Ransome R.D."/>
            <person name="Dechmann D.K.N."/>
            <person name="Locatelli A.G."/>
            <person name="Puechmaille S.J."/>
            <person name="Fedrigo O."/>
            <person name="Jarvis E.D."/>
            <person name="Hiller M."/>
            <person name="Vernes S.C."/>
            <person name="Myers E.W."/>
            <person name="Teeling E.C."/>
        </authorList>
    </citation>
    <scope>NUCLEOTIDE SEQUENCE [LARGE SCALE GENOMIC DNA]</scope>
    <source>
        <strain evidence="3">MRhiFer1</strain>
        <tissue evidence="3">Lung</tissue>
    </source>
</reference>
<keyword evidence="2" id="KW-0472">Membrane</keyword>
<accession>A0A7J7YJ91</accession>
<dbReference type="Proteomes" id="UP000585614">
    <property type="component" value="Unassembled WGS sequence"/>
</dbReference>
<dbReference type="AlphaFoldDB" id="A0A7J7YJ91"/>
<dbReference type="EMBL" id="JACAGC010000006">
    <property type="protein sequence ID" value="KAF6361909.1"/>
    <property type="molecule type" value="Genomic_DNA"/>
</dbReference>